<keyword evidence="2" id="KW-1003">Cell membrane</keyword>
<keyword evidence="3" id="KW-0762">Sugar transport</keyword>
<evidence type="ECO:0000313" key="12">
    <source>
        <dbReference type="Proteomes" id="UP000198280"/>
    </source>
</evidence>
<keyword evidence="5" id="KW-0547">Nucleotide-binding</keyword>
<dbReference type="PANTHER" id="PTHR43790">
    <property type="entry name" value="CARBOHYDRATE TRANSPORT ATP-BINDING PROTEIN MG119-RELATED"/>
    <property type="match status" value="1"/>
</dbReference>
<feature type="region of interest" description="Disordered" evidence="9">
    <location>
        <begin position="498"/>
        <end position="519"/>
    </location>
</feature>
<dbReference type="GO" id="GO:0005524">
    <property type="term" value="F:ATP binding"/>
    <property type="evidence" value="ECO:0007669"/>
    <property type="project" value="UniProtKB-KW"/>
</dbReference>
<sequence length="519" mass="54044">MAAASPILTARDLVKSYGGVTALDGAGIALAAGEVHALVGENGAGKSTLVRMLLGIERPDGGTVELEGAPRPYAGARQAAAAGIAVVAQELSLFPDLTVLENLYPYGPPRRAGLTSPSRARDGAREVLTSLGLAHVPWDTPLGRLDLADRQLVEISRALLGRPRVLVLDEPTSALPADAVERLFAVIRRLVVGGLAVLYISHFLEEVRRLADRISVLRDGRTVMRGAPAGEVSLDALVAAMLGDGPPPAATALRSSPAAPTADRIGFTGVSAAGGLRDVTFEAVAGEVTGFAGLRGAGHLTVLDIVCGRARPTAGLVTLPGGEPPPRDVRRAVAAGVAFVPGDRKRYGLMPDRAVWENTSAASWLARGDGSPWLRRSRHVGRALAHARRLRLQGTPYTPVHALSGGNQQKVVFAKWLDIEPRVVVLDDPTRGVDIGARAEMHAIVRGLAAAGRTVLVTSTDLAELAELCDRVLVLRRGRIAGELSGAALTEHALSLAMNAGPTGPEPGPGPDTRTAADD</sequence>
<keyword evidence="6 11" id="KW-0067">ATP-binding</keyword>
<dbReference type="AlphaFoldDB" id="A0A239C927"/>
<dbReference type="SUPFAM" id="SSF52540">
    <property type="entry name" value="P-loop containing nucleoside triphosphate hydrolases"/>
    <property type="match status" value="2"/>
</dbReference>
<dbReference type="InterPro" id="IPR027417">
    <property type="entry name" value="P-loop_NTPase"/>
</dbReference>
<keyword evidence="12" id="KW-1185">Reference proteome</keyword>
<dbReference type="SMART" id="SM00382">
    <property type="entry name" value="AAA"/>
    <property type="match status" value="2"/>
</dbReference>
<dbReference type="PROSITE" id="PS50893">
    <property type="entry name" value="ABC_TRANSPORTER_2"/>
    <property type="match status" value="2"/>
</dbReference>
<evidence type="ECO:0000256" key="1">
    <source>
        <dbReference type="ARBA" id="ARBA00022448"/>
    </source>
</evidence>
<keyword evidence="1" id="KW-0813">Transport</keyword>
<dbReference type="CDD" id="cd03216">
    <property type="entry name" value="ABC_Carb_Monos_I"/>
    <property type="match status" value="1"/>
</dbReference>
<reference evidence="11 12" key="1">
    <citation type="submission" date="2017-06" db="EMBL/GenBank/DDBJ databases">
        <authorList>
            <person name="Kim H.J."/>
            <person name="Triplett B.A."/>
        </authorList>
    </citation>
    <scope>NUCLEOTIDE SEQUENCE [LARGE SCALE GENOMIC DNA]</scope>
    <source>
        <strain evidence="11 12">CGMCC 4.1858</strain>
    </source>
</reference>
<evidence type="ECO:0000256" key="3">
    <source>
        <dbReference type="ARBA" id="ARBA00022597"/>
    </source>
</evidence>
<dbReference type="Gene3D" id="3.40.50.300">
    <property type="entry name" value="P-loop containing nucleotide triphosphate hydrolases"/>
    <property type="match status" value="2"/>
</dbReference>
<dbReference type="Proteomes" id="UP000198280">
    <property type="component" value="Unassembled WGS sequence"/>
</dbReference>
<dbReference type="CDD" id="cd03215">
    <property type="entry name" value="ABC_Carb_Monos_II"/>
    <property type="match status" value="1"/>
</dbReference>
<dbReference type="InterPro" id="IPR050107">
    <property type="entry name" value="ABC_carbohydrate_import_ATPase"/>
</dbReference>
<keyword evidence="7" id="KW-1278">Translocase</keyword>
<dbReference type="Pfam" id="PF00005">
    <property type="entry name" value="ABC_tran"/>
    <property type="match status" value="2"/>
</dbReference>
<accession>A0A239C927</accession>
<keyword evidence="4" id="KW-0677">Repeat</keyword>
<gene>
    <name evidence="11" type="ORF">SAMN05216252_103423</name>
</gene>
<evidence type="ECO:0000259" key="10">
    <source>
        <dbReference type="PROSITE" id="PS50893"/>
    </source>
</evidence>
<evidence type="ECO:0000256" key="8">
    <source>
        <dbReference type="ARBA" id="ARBA00023136"/>
    </source>
</evidence>
<proteinExistence type="predicted"/>
<dbReference type="GO" id="GO:0016887">
    <property type="term" value="F:ATP hydrolysis activity"/>
    <property type="evidence" value="ECO:0007669"/>
    <property type="project" value="InterPro"/>
</dbReference>
<organism evidence="11 12">
    <name type="scientific">Actinacidiphila glaucinigra</name>
    <dbReference type="NCBI Taxonomy" id="235986"/>
    <lineage>
        <taxon>Bacteria</taxon>
        <taxon>Bacillati</taxon>
        <taxon>Actinomycetota</taxon>
        <taxon>Actinomycetes</taxon>
        <taxon>Kitasatosporales</taxon>
        <taxon>Streptomycetaceae</taxon>
        <taxon>Actinacidiphila</taxon>
    </lineage>
</organism>
<dbReference type="RefSeq" id="WP_089223080.1">
    <property type="nucleotide sequence ID" value="NZ_FZOF01000003.1"/>
</dbReference>
<dbReference type="InterPro" id="IPR003593">
    <property type="entry name" value="AAA+_ATPase"/>
</dbReference>
<evidence type="ECO:0000256" key="4">
    <source>
        <dbReference type="ARBA" id="ARBA00022737"/>
    </source>
</evidence>
<evidence type="ECO:0000313" key="11">
    <source>
        <dbReference type="EMBL" id="SNS16392.1"/>
    </source>
</evidence>
<name>A0A239C927_9ACTN</name>
<dbReference type="InterPro" id="IPR017871">
    <property type="entry name" value="ABC_transporter-like_CS"/>
</dbReference>
<keyword evidence="8" id="KW-0472">Membrane</keyword>
<dbReference type="InterPro" id="IPR003439">
    <property type="entry name" value="ABC_transporter-like_ATP-bd"/>
</dbReference>
<evidence type="ECO:0000256" key="7">
    <source>
        <dbReference type="ARBA" id="ARBA00022967"/>
    </source>
</evidence>
<dbReference type="PROSITE" id="PS00211">
    <property type="entry name" value="ABC_TRANSPORTER_1"/>
    <property type="match status" value="1"/>
</dbReference>
<dbReference type="PANTHER" id="PTHR43790:SF3">
    <property type="entry name" value="D-ALLOSE IMPORT ATP-BINDING PROTEIN ALSA-RELATED"/>
    <property type="match status" value="1"/>
</dbReference>
<dbReference type="OrthoDB" id="8039522at2"/>
<evidence type="ECO:0000256" key="9">
    <source>
        <dbReference type="SAM" id="MobiDB-lite"/>
    </source>
</evidence>
<feature type="domain" description="ABC transporter" evidence="10">
    <location>
        <begin position="253"/>
        <end position="502"/>
    </location>
</feature>
<evidence type="ECO:0000256" key="5">
    <source>
        <dbReference type="ARBA" id="ARBA00022741"/>
    </source>
</evidence>
<protein>
    <submittedName>
        <fullName evidence="11">Ribose transport system ATP-binding protein</fullName>
    </submittedName>
</protein>
<evidence type="ECO:0000256" key="2">
    <source>
        <dbReference type="ARBA" id="ARBA00022475"/>
    </source>
</evidence>
<dbReference type="EMBL" id="FZOF01000003">
    <property type="protein sequence ID" value="SNS16392.1"/>
    <property type="molecule type" value="Genomic_DNA"/>
</dbReference>
<evidence type="ECO:0000256" key="6">
    <source>
        <dbReference type="ARBA" id="ARBA00022840"/>
    </source>
</evidence>
<feature type="domain" description="ABC transporter" evidence="10">
    <location>
        <begin position="8"/>
        <end position="244"/>
    </location>
</feature>